<evidence type="ECO:0000259" key="12">
    <source>
        <dbReference type="PROSITE" id="PS50803"/>
    </source>
</evidence>
<organism evidence="13 14">
    <name type="scientific">Spodoptera exigua</name>
    <name type="common">Beet armyworm</name>
    <name type="synonym">Noctua fulgens</name>
    <dbReference type="NCBI Taxonomy" id="7107"/>
    <lineage>
        <taxon>Eukaryota</taxon>
        <taxon>Metazoa</taxon>
        <taxon>Ecdysozoa</taxon>
        <taxon>Arthropoda</taxon>
        <taxon>Hexapoda</taxon>
        <taxon>Insecta</taxon>
        <taxon>Pterygota</taxon>
        <taxon>Neoptera</taxon>
        <taxon>Endopterygota</taxon>
        <taxon>Lepidoptera</taxon>
        <taxon>Glossata</taxon>
        <taxon>Ditrysia</taxon>
        <taxon>Noctuoidea</taxon>
        <taxon>Noctuidae</taxon>
        <taxon>Amphipyrinae</taxon>
        <taxon>Spodoptera</taxon>
    </lineage>
</organism>
<evidence type="ECO:0000256" key="6">
    <source>
        <dbReference type="ARBA" id="ARBA00038351"/>
    </source>
</evidence>
<protein>
    <recommendedName>
        <fullName evidence="7">Homeobox protein unc-4</fullName>
    </recommendedName>
</protein>
<keyword evidence="3 8" id="KW-0238">DNA-binding</keyword>
<dbReference type="AlphaFoldDB" id="A0A922SL39"/>
<dbReference type="PANTHER" id="PTHR46255">
    <property type="entry name" value="SHORT STATURE HOMEOBOX"/>
    <property type="match status" value="1"/>
</dbReference>
<dbReference type="Pfam" id="PF03826">
    <property type="entry name" value="OAR"/>
    <property type="match status" value="1"/>
</dbReference>
<dbReference type="Gene3D" id="1.10.10.60">
    <property type="entry name" value="Homeodomain-like"/>
    <property type="match status" value="1"/>
</dbReference>
<dbReference type="InterPro" id="IPR052631">
    <property type="entry name" value="Paired_homeobox_Bicoid"/>
</dbReference>
<dbReference type="PROSITE" id="PS50803">
    <property type="entry name" value="OAR"/>
    <property type="match status" value="1"/>
</dbReference>
<dbReference type="InterPro" id="IPR009057">
    <property type="entry name" value="Homeodomain-like_sf"/>
</dbReference>
<evidence type="ECO:0000256" key="1">
    <source>
        <dbReference type="ARBA" id="ARBA00004123"/>
    </source>
</evidence>
<dbReference type="PANTHER" id="PTHR46255:SF3">
    <property type="entry name" value="HOMEOBOX DOMAIN-CONTAINING PROTEIN"/>
    <property type="match status" value="1"/>
</dbReference>
<dbReference type="PROSITE" id="PS50071">
    <property type="entry name" value="HOMEOBOX_2"/>
    <property type="match status" value="1"/>
</dbReference>
<name>A0A922SL39_SPOEX</name>
<dbReference type="InterPro" id="IPR000047">
    <property type="entry name" value="HTH_motif"/>
</dbReference>
<comment type="subcellular location">
    <subcellularLocation>
        <location evidence="1 8 9">Nucleus</location>
    </subcellularLocation>
</comment>
<dbReference type="SUPFAM" id="SSF46689">
    <property type="entry name" value="Homeodomain-like"/>
    <property type="match status" value="1"/>
</dbReference>
<keyword evidence="5 8" id="KW-0539">Nucleus</keyword>
<evidence type="ECO:0000256" key="4">
    <source>
        <dbReference type="ARBA" id="ARBA00023155"/>
    </source>
</evidence>
<comment type="similarity">
    <text evidence="6">Belongs to the paired homeobox family. Unc-4 subfamily.</text>
</comment>
<proteinExistence type="inferred from homology"/>
<dbReference type="PROSITE" id="PS00027">
    <property type="entry name" value="HOMEOBOX_1"/>
    <property type="match status" value="1"/>
</dbReference>
<dbReference type="SMART" id="SM00389">
    <property type="entry name" value="HOX"/>
    <property type="match status" value="1"/>
</dbReference>
<dbReference type="InterPro" id="IPR017970">
    <property type="entry name" value="Homeobox_CS"/>
</dbReference>
<dbReference type="FunFam" id="1.10.10.60:FF:000057">
    <property type="entry name" value="Short stature homeobox 2"/>
    <property type="match status" value="1"/>
</dbReference>
<evidence type="ECO:0000313" key="13">
    <source>
        <dbReference type="EMBL" id="KAH9641780.1"/>
    </source>
</evidence>
<dbReference type="Proteomes" id="UP000814243">
    <property type="component" value="Unassembled WGS sequence"/>
</dbReference>
<evidence type="ECO:0000256" key="3">
    <source>
        <dbReference type="ARBA" id="ARBA00023125"/>
    </source>
</evidence>
<gene>
    <name evidence="13" type="ORF">HF086_003906</name>
</gene>
<dbReference type="Pfam" id="PF00046">
    <property type="entry name" value="Homeodomain"/>
    <property type="match status" value="1"/>
</dbReference>
<dbReference type="GO" id="GO:0005634">
    <property type="term" value="C:nucleus"/>
    <property type="evidence" value="ECO:0007669"/>
    <property type="project" value="UniProtKB-SubCell"/>
</dbReference>
<feature type="DNA-binding region" description="Homeobox" evidence="8">
    <location>
        <begin position="80"/>
        <end position="139"/>
    </location>
</feature>
<evidence type="ECO:0000256" key="5">
    <source>
        <dbReference type="ARBA" id="ARBA00023242"/>
    </source>
</evidence>
<feature type="region of interest" description="Disordered" evidence="10">
    <location>
        <begin position="254"/>
        <end position="282"/>
    </location>
</feature>
<keyword evidence="2" id="KW-0217">Developmental protein</keyword>
<dbReference type="GO" id="GO:0000981">
    <property type="term" value="F:DNA-binding transcription factor activity, RNA polymerase II-specific"/>
    <property type="evidence" value="ECO:0007669"/>
    <property type="project" value="InterPro"/>
</dbReference>
<evidence type="ECO:0000259" key="11">
    <source>
        <dbReference type="PROSITE" id="PS50071"/>
    </source>
</evidence>
<evidence type="ECO:0000256" key="10">
    <source>
        <dbReference type="SAM" id="MobiDB-lite"/>
    </source>
</evidence>
<reference evidence="13" key="1">
    <citation type="journal article" date="2021" name="G3 (Bethesda)">
        <title>Genome and transcriptome analysis of the beet armyworm Spodoptera exigua reveals targets for pest control. .</title>
        <authorList>
            <person name="Simon S."/>
            <person name="Breeschoten T."/>
            <person name="Jansen H.J."/>
            <person name="Dirks R.P."/>
            <person name="Schranz M.E."/>
            <person name="Ros V.I.D."/>
        </authorList>
    </citation>
    <scope>NUCLEOTIDE SEQUENCE</scope>
    <source>
        <strain evidence="13">TB_SE_WUR_2020</strain>
    </source>
</reference>
<evidence type="ECO:0000313" key="14">
    <source>
        <dbReference type="Proteomes" id="UP000814243"/>
    </source>
</evidence>
<dbReference type="InterPro" id="IPR003654">
    <property type="entry name" value="OAR_dom"/>
</dbReference>
<accession>A0A922SL39</accession>
<feature type="compositionally biased region" description="Pro residues" evidence="10">
    <location>
        <begin position="260"/>
        <end position="273"/>
    </location>
</feature>
<dbReference type="CDD" id="cd00086">
    <property type="entry name" value="homeodomain"/>
    <property type="match status" value="1"/>
</dbReference>
<evidence type="ECO:0000256" key="7">
    <source>
        <dbReference type="ARBA" id="ARBA00069290"/>
    </source>
</evidence>
<keyword evidence="4 8" id="KW-0371">Homeobox</keyword>
<evidence type="ECO:0000256" key="8">
    <source>
        <dbReference type="PROSITE-ProRule" id="PRU00108"/>
    </source>
</evidence>
<feature type="domain" description="OAR" evidence="12">
    <location>
        <begin position="238"/>
        <end position="251"/>
    </location>
</feature>
<evidence type="ECO:0000256" key="9">
    <source>
        <dbReference type="RuleBase" id="RU000682"/>
    </source>
</evidence>
<evidence type="ECO:0000256" key="2">
    <source>
        <dbReference type="ARBA" id="ARBA00022473"/>
    </source>
</evidence>
<dbReference type="GO" id="GO:1990837">
    <property type="term" value="F:sequence-specific double-stranded DNA binding"/>
    <property type="evidence" value="ECO:0007669"/>
    <property type="project" value="TreeGrafter"/>
</dbReference>
<feature type="domain" description="Homeobox" evidence="11">
    <location>
        <begin position="78"/>
        <end position="138"/>
    </location>
</feature>
<comment type="caution">
    <text evidence="13">The sequence shown here is derived from an EMBL/GenBank/DDBJ whole genome shotgun (WGS) entry which is preliminary data.</text>
</comment>
<dbReference type="PRINTS" id="PR00031">
    <property type="entry name" value="HTHREPRESSR"/>
</dbReference>
<dbReference type="EMBL" id="JACEFF010000215">
    <property type="protein sequence ID" value="KAH9641780.1"/>
    <property type="molecule type" value="Genomic_DNA"/>
</dbReference>
<dbReference type="InterPro" id="IPR001356">
    <property type="entry name" value="HD"/>
</dbReference>
<sequence>MVLESVSHTLIIHKPISIVILQHNSRTKSVSHATNVIIVRARVRLAFNRFSMKNNNLFIFLTDATDKSPNGSNNNGGGKQRRSRTNFTLEQLGELERLFDETHYPDAFMREELSQRLGLSEARVQVWFQNRRAKCRKHESQMHKGLLVSGGGTPLEPCRVAPYVSVPRLSAVPRPPPAPQLPPLTPHPPPSTAFAPFDSALLSAAAHQYASAAAAAAAAALCPPYAGLAALAARCRSSSIADLRLKARRHAAALAAARASPPPAPAHAPPVAPVPTSTPTDT</sequence>